<keyword evidence="3" id="KW-0614">Plasmid</keyword>
<evidence type="ECO:0000313" key="3">
    <source>
        <dbReference type="EMBL" id="WAJ72250.1"/>
    </source>
</evidence>
<dbReference type="SMART" id="SM00470">
    <property type="entry name" value="ParB"/>
    <property type="match status" value="1"/>
</dbReference>
<evidence type="ECO:0000256" key="1">
    <source>
        <dbReference type="ARBA" id="ARBA00006295"/>
    </source>
</evidence>
<evidence type="ECO:0000313" key="4">
    <source>
        <dbReference type="Proteomes" id="UP001163726"/>
    </source>
</evidence>
<reference evidence="3" key="1">
    <citation type="submission" date="2022-10" db="EMBL/GenBank/DDBJ databases">
        <title>Catenovulum adriacola sp. nov. isolated in the Harbour of Susak.</title>
        <authorList>
            <person name="Schoch T."/>
            <person name="Reich S.J."/>
            <person name="Stoeferle S."/>
            <person name="Flaiz M."/>
            <person name="Kazda M."/>
            <person name="Riedel C.U."/>
            <person name="Duerre P."/>
        </authorList>
    </citation>
    <scope>NUCLEOTIDE SEQUENCE</scope>
    <source>
        <strain evidence="3">TS8</strain>
        <plasmid evidence="3">pCadTS8_2</plasmid>
    </source>
</reference>
<dbReference type="InterPro" id="IPR003115">
    <property type="entry name" value="ParB_N"/>
</dbReference>
<dbReference type="Pfam" id="PF02195">
    <property type="entry name" value="ParB_N"/>
    <property type="match status" value="1"/>
</dbReference>
<dbReference type="InterPro" id="IPR004437">
    <property type="entry name" value="ParB/RepB/Spo0J"/>
</dbReference>
<name>A0ABY7AUR2_9ALTE</name>
<dbReference type="InterPro" id="IPR050336">
    <property type="entry name" value="Chromosome_partition/occlusion"/>
</dbReference>
<dbReference type="InterPro" id="IPR036086">
    <property type="entry name" value="ParB/Sulfiredoxin_sf"/>
</dbReference>
<dbReference type="PANTHER" id="PTHR33375:SF1">
    <property type="entry name" value="CHROMOSOME-PARTITIONING PROTEIN PARB-RELATED"/>
    <property type="match status" value="1"/>
</dbReference>
<keyword evidence="4" id="KW-1185">Reference proteome</keyword>
<dbReference type="SUPFAM" id="SSF110849">
    <property type="entry name" value="ParB/Sulfiredoxin"/>
    <property type="match status" value="1"/>
</dbReference>
<dbReference type="SUPFAM" id="SSF109709">
    <property type="entry name" value="KorB DNA-binding domain-like"/>
    <property type="match status" value="1"/>
</dbReference>
<gene>
    <name evidence="3" type="ORF">OLW01_18425</name>
</gene>
<dbReference type="RefSeq" id="WP_268076965.1">
    <property type="nucleotide sequence ID" value="NZ_CP109967.1"/>
</dbReference>
<proteinExistence type="inferred from homology"/>
<dbReference type="NCBIfam" id="TIGR00180">
    <property type="entry name" value="parB_part"/>
    <property type="match status" value="1"/>
</dbReference>
<sequence length="345" mass="38222">MKKRNQAMANLMKEDLSMLSGMGKKPQNKNVAVDLDMETFDPTEILPKKANIAPVNKPVTAAVATEVGSFYMLPSGKRTKCQLILIDEPASQTKVWYGNPRYHEDPPVEDILESIESNGTNAEPVKVKLNNGIYEVITGSRRRKATISAKKPLTALLLENISDDDAKMLAVIENEGRLDPNPFTIAASYLALLSGENPVFDSVTTLAKRLGKSRTWASQVLSINDLPDLIETSLTENEKYKVSIRRVVELATLWRRIIKENLTEKATQALSEYQKLDLKACVEAFKNTLEVKAKPKSYSIKTEKDLSEKASVVKTPDGLAILIKVDSNNESDLLTSLNETIKSIS</sequence>
<evidence type="ECO:0000259" key="2">
    <source>
        <dbReference type="SMART" id="SM00470"/>
    </source>
</evidence>
<dbReference type="EMBL" id="CP109967">
    <property type="protein sequence ID" value="WAJ72250.1"/>
    <property type="molecule type" value="Genomic_DNA"/>
</dbReference>
<dbReference type="Proteomes" id="UP001163726">
    <property type="component" value="Plasmid pCadTS8_2"/>
</dbReference>
<dbReference type="PANTHER" id="PTHR33375">
    <property type="entry name" value="CHROMOSOME-PARTITIONING PROTEIN PARB-RELATED"/>
    <property type="match status" value="1"/>
</dbReference>
<feature type="domain" description="ParB-like N-terminal" evidence="2">
    <location>
        <begin position="86"/>
        <end position="175"/>
    </location>
</feature>
<comment type="similarity">
    <text evidence="1">Belongs to the ParB family.</text>
</comment>
<geneLocation type="plasmid" evidence="3 4">
    <name>pCadTS8_2</name>
</geneLocation>
<protein>
    <submittedName>
        <fullName evidence="3">ParB/RepB/Spo0J family partition protein</fullName>
    </submittedName>
</protein>
<organism evidence="3 4">
    <name type="scientific">Catenovulum adriaticum</name>
    <dbReference type="NCBI Taxonomy" id="2984846"/>
    <lineage>
        <taxon>Bacteria</taxon>
        <taxon>Pseudomonadati</taxon>
        <taxon>Pseudomonadota</taxon>
        <taxon>Gammaproteobacteria</taxon>
        <taxon>Alteromonadales</taxon>
        <taxon>Alteromonadaceae</taxon>
        <taxon>Catenovulum</taxon>
    </lineage>
</organism>
<dbReference type="Gene3D" id="1.10.10.2830">
    <property type="match status" value="1"/>
</dbReference>
<accession>A0ABY7AUR2</accession>